<dbReference type="GO" id="GO:0005886">
    <property type="term" value="C:plasma membrane"/>
    <property type="evidence" value="ECO:0007669"/>
    <property type="project" value="UniProtKB-SubCell"/>
</dbReference>
<accession>A0A538SV70</accession>
<evidence type="ECO:0000313" key="10">
    <source>
        <dbReference type="EMBL" id="TMQ55276.1"/>
    </source>
</evidence>
<dbReference type="AlphaFoldDB" id="A0A538SV70"/>
<comment type="caution">
    <text evidence="10">The sequence shown here is derived from an EMBL/GenBank/DDBJ whole genome shotgun (WGS) entry which is preliminary data.</text>
</comment>
<evidence type="ECO:0000259" key="9">
    <source>
        <dbReference type="Pfam" id="PF00482"/>
    </source>
</evidence>
<keyword evidence="5 8" id="KW-0812">Transmembrane</keyword>
<dbReference type="InterPro" id="IPR018076">
    <property type="entry name" value="T2SS_GspF_dom"/>
</dbReference>
<dbReference type="EMBL" id="VBOV01000269">
    <property type="protein sequence ID" value="TMQ55276.1"/>
    <property type="molecule type" value="Genomic_DNA"/>
</dbReference>
<evidence type="ECO:0000256" key="6">
    <source>
        <dbReference type="ARBA" id="ARBA00022989"/>
    </source>
</evidence>
<dbReference type="Pfam" id="PF00482">
    <property type="entry name" value="T2SSF"/>
    <property type="match status" value="1"/>
</dbReference>
<evidence type="ECO:0000256" key="7">
    <source>
        <dbReference type="ARBA" id="ARBA00023136"/>
    </source>
</evidence>
<gene>
    <name evidence="10" type="ORF">E6K75_09610</name>
</gene>
<comment type="similarity">
    <text evidence="2">Belongs to the GSP F family.</text>
</comment>
<evidence type="ECO:0000256" key="4">
    <source>
        <dbReference type="ARBA" id="ARBA00022519"/>
    </source>
</evidence>
<organism evidence="10 11">
    <name type="scientific">Eiseniibacteriota bacterium</name>
    <dbReference type="NCBI Taxonomy" id="2212470"/>
    <lineage>
        <taxon>Bacteria</taxon>
        <taxon>Candidatus Eiseniibacteriota</taxon>
    </lineage>
</organism>
<keyword evidence="4" id="KW-0997">Cell inner membrane</keyword>
<evidence type="ECO:0000256" key="2">
    <source>
        <dbReference type="ARBA" id="ARBA00005745"/>
    </source>
</evidence>
<dbReference type="FunFam" id="1.20.81.30:FF:000001">
    <property type="entry name" value="Type II secretion system protein F"/>
    <property type="match status" value="1"/>
</dbReference>
<evidence type="ECO:0000256" key="1">
    <source>
        <dbReference type="ARBA" id="ARBA00004429"/>
    </source>
</evidence>
<evidence type="ECO:0000256" key="8">
    <source>
        <dbReference type="SAM" id="Phobius"/>
    </source>
</evidence>
<feature type="domain" description="Type II secretion system protein GspF" evidence="9">
    <location>
        <begin position="2"/>
        <end position="115"/>
    </location>
</feature>
<reference evidence="10 11" key="1">
    <citation type="journal article" date="2019" name="Nat. Microbiol.">
        <title>Mediterranean grassland soil C-N compound turnover is dependent on rainfall and depth, and is mediated by genomically divergent microorganisms.</title>
        <authorList>
            <person name="Diamond S."/>
            <person name="Andeer P.F."/>
            <person name="Li Z."/>
            <person name="Crits-Christoph A."/>
            <person name="Burstein D."/>
            <person name="Anantharaman K."/>
            <person name="Lane K.R."/>
            <person name="Thomas B.C."/>
            <person name="Pan C."/>
            <person name="Northen T.R."/>
            <person name="Banfield J.F."/>
        </authorList>
    </citation>
    <scope>NUCLEOTIDE SEQUENCE [LARGE SCALE GENOMIC DNA]</scope>
    <source>
        <strain evidence="10">WS_5</strain>
    </source>
</reference>
<dbReference type="PANTHER" id="PTHR30012:SF0">
    <property type="entry name" value="TYPE II SECRETION SYSTEM PROTEIN F-RELATED"/>
    <property type="match status" value="1"/>
</dbReference>
<keyword evidence="7 8" id="KW-0472">Membrane</keyword>
<keyword evidence="3" id="KW-1003">Cell membrane</keyword>
<feature type="non-terminal residue" evidence="10">
    <location>
        <position position="1"/>
    </location>
</feature>
<evidence type="ECO:0000313" key="11">
    <source>
        <dbReference type="Proteomes" id="UP000320913"/>
    </source>
</evidence>
<dbReference type="Gene3D" id="1.20.81.30">
    <property type="entry name" value="Type II secretion system (T2SS), domain F"/>
    <property type="match status" value="1"/>
</dbReference>
<dbReference type="InterPro" id="IPR042094">
    <property type="entry name" value="T2SS_GspF_sf"/>
</dbReference>
<name>A0A538SV70_UNCEI</name>
<sequence>ISSGVPILNGLEITARTSGNRVIQEAIMSARASIREGETIAAPLRQSTVFPQMVVQMISVGEETGALDDMLGRIADFYDDEVDTAVDSLTSLIEPVMIVFMGGIVGGMVIAMYLPMFKRSRP</sequence>
<evidence type="ECO:0000256" key="5">
    <source>
        <dbReference type="ARBA" id="ARBA00022692"/>
    </source>
</evidence>
<dbReference type="Proteomes" id="UP000320913">
    <property type="component" value="Unassembled WGS sequence"/>
</dbReference>
<comment type="subcellular location">
    <subcellularLocation>
        <location evidence="1">Cell inner membrane</location>
        <topology evidence="1">Multi-pass membrane protein</topology>
    </subcellularLocation>
</comment>
<feature type="transmembrane region" description="Helical" evidence="8">
    <location>
        <begin position="96"/>
        <end position="114"/>
    </location>
</feature>
<evidence type="ECO:0000256" key="3">
    <source>
        <dbReference type="ARBA" id="ARBA00022475"/>
    </source>
</evidence>
<proteinExistence type="inferred from homology"/>
<dbReference type="InterPro" id="IPR003004">
    <property type="entry name" value="GspF/PilC"/>
</dbReference>
<dbReference type="PANTHER" id="PTHR30012">
    <property type="entry name" value="GENERAL SECRETION PATHWAY PROTEIN"/>
    <property type="match status" value="1"/>
</dbReference>
<keyword evidence="6 8" id="KW-1133">Transmembrane helix</keyword>
<protein>
    <submittedName>
        <fullName evidence="10">Type II secretion system F family protein</fullName>
    </submittedName>
</protein>